<dbReference type="InterPro" id="IPR012539">
    <property type="entry name" value="Cuticle_1"/>
</dbReference>
<keyword evidence="2" id="KW-0677">Repeat</keyword>
<evidence type="ECO:0000256" key="3">
    <source>
        <dbReference type="SAM" id="SignalP"/>
    </source>
</evidence>
<feature type="signal peptide" evidence="3">
    <location>
        <begin position="1"/>
        <end position="16"/>
    </location>
</feature>
<dbReference type="Pfam" id="PF08140">
    <property type="entry name" value="Cuticle_1"/>
    <property type="match status" value="3"/>
</dbReference>
<evidence type="ECO:0000313" key="4">
    <source>
        <dbReference type="EMBL" id="ABR27685.1"/>
    </source>
</evidence>
<keyword evidence="3" id="KW-0732">Signal</keyword>
<protein>
    <submittedName>
        <fullName evidence="4">Cuticle proprotein proCP3.3</fullName>
    </submittedName>
</protein>
<evidence type="ECO:0000256" key="2">
    <source>
        <dbReference type="ARBA" id="ARBA00022737"/>
    </source>
</evidence>
<dbReference type="AlphaFoldDB" id="A6YPV2"/>
<dbReference type="EMBL" id="EF639837">
    <property type="protein sequence ID" value="ABR27685.1"/>
    <property type="molecule type" value="mRNA"/>
</dbReference>
<accession>A6YPV2</accession>
<name>A6YPV2_CALSI</name>
<keyword evidence="1" id="KW-0193">Cuticle</keyword>
<organism evidence="4">
    <name type="scientific">Callinectes sapidus</name>
    <name type="common">Blue crab</name>
    <dbReference type="NCBI Taxonomy" id="6763"/>
    <lineage>
        <taxon>Eukaryota</taxon>
        <taxon>Metazoa</taxon>
        <taxon>Ecdysozoa</taxon>
        <taxon>Arthropoda</taxon>
        <taxon>Crustacea</taxon>
        <taxon>Multicrustacea</taxon>
        <taxon>Malacostraca</taxon>
        <taxon>Eumalacostraca</taxon>
        <taxon>Eucarida</taxon>
        <taxon>Decapoda</taxon>
        <taxon>Pleocyemata</taxon>
        <taxon>Brachyura</taxon>
        <taxon>Eubrachyura</taxon>
        <taxon>Portunoidea</taxon>
        <taxon>Portunidae</taxon>
        <taxon>Portuninae</taxon>
        <taxon>Callinectes</taxon>
    </lineage>
</organism>
<dbReference type="GO" id="GO:0042302">
    <property type="term" value="F:structural constituent of cuticle"/>
    <property type="evidence" value="ECO:0007669"/>
    <property type="project" value="UniProtKB-KW"/>
</dbReference>
<evidence type="ECO:0000256" key="1">
    <source>
        <dbReference type="ARBA" id="ARBA00022460"/>
    </source>
</evidence>
<reference evidence="4" key="1">
    <citation type="submission" date="2007-05" db="EMBL/GenBank/DDBJ databases">
        <title>Transcripts for a family of proteins found only in the cuticle of Crustacea.</title>
        <authorList>
            <person name="Kennedy P.J."/>
            <person name="Shafer T.H."/>
        </authorList>
    </citation>
    <scope>NUCLEOTIDE SEQUENCE</scope>
</reference>
<sequence>MKILVVLCLMAVGTNAKFGKHGIVMPDGVNVQFTHDQAENILMIGPSGAITADGKHVQLDRDGLPVARAKRAVLLEGPSGVLFEDGQWRHLPPGVEIVLMSKTGAILSNGDNVQFRKKRSSPLIDSIKGPSGYITPTGQLFQLPPGVTVAIEGPSSALLSDGTAIQFFA</sequence>
<proteinExistence type="evidence at transcript level"/>
<feature type="chain" id="PRO_5002703483" evidence="3">
    <location>
        <begin position="17"/>
        <end position="169"/>
    </location>
</feature>